<comment type="caution">
    <text evidence="2">The sequence shown here is derived from an EMBL/GenBank/DDBJ whole genome shotgun (WGS) entry which is preliminary data.</text>
</comment>
<dbReference type="EMBL" id="QPFP01000001">
    <property type="protein sequence ID" value="TEB39400.1"/>
    <property type="molecule type" value="Genomic_DNA"/>
</dbReference>
<reference evidence="2 3" key="1">
    <citation type="journal article" date="2019" name="Nat. Ecol. Evol.">
        <title>Megaphylogeny resolves global patterns of mushroom evolution.</title>
        <authorList>
            <person name="Varga T."/>
            <person name="Krizsan K."/>
            <person name="Foldi C."/>
            <person name="Dima B."/>
            <person name="Sanchez-Garcia M."/>
            <person name="Sanchez-Ramirez S."/>
            <person name="Szollosi G.J."/>
            <person name="Szarkandi J.G."/>
            <person name="Papp V."/>
            <person name="Albert L."/>
            <person name="Andreopoulos W."/>
            <person name="Angelini C."/>
            <person name="Antonin V."/>
            <person name="Barry K.W."/>
            <person name="Bougher N.L."/>
            <person name="Buchanan P."/>
            <person name="Buyck B."/>
            <person name="Bense V."/>
            <person name="Catcheside P."/>
            <person name="Chovatia M."/>
            <person name="Cooper J."/>
            <person name="Damon W."/>
            <person name="Desjardin D."/>
            <person name="Finy P."/>
            <person name="Geml J."/>
            <person name="Haridas S."/>
            <person name="Hughes K."/>
            <person name="Justo A."/>
            <person name="Karasinski D."/>
            <person name="Kautmanova I."/>
            <person name="Kiss B."/>
            <person name="Kocsube S."/>
            <person name="Kotiranta H."/>
            <person name="LaButti K.M."/>
            <person name="Lechner B.E."/>
            <person name="Liimatainen K."/>
            <person name="Lipzen A."/>
            <person name="Lukacs Z."/>
            <person name="Mihaltcheva S."/>
            <person name="Morgado L.N."/>
            <person name="Niskanen T."/>
            <person name="Noordeloos M.E."/>
            <person name="Ohm R.A."/>
            <person name="Ortiz-Santana B."/>
            <person name="Ovrebo C."/>
            <person name="Racz N."/>
            <person name="Riley R."/>
            <person name="Savchenko A."/>
            <person name="Shiryaev A."/>
            <person name="Soop K."/>
            <person name="Spirin V."/>
            <person name="Szebenyi C."/>
            <person name="Tomsovsky M."/>
            <person name="Tulloss R.E."/>
            <person name="Uehling J."/>
            <person name="Grigoriev I.V."/>
            <person name="Vagvolgyi C."/>
            <person name="Papp T."/>
            <person name="Martin F.M."/>
            <person name="Miettinen O."/>
            <person name="Hibbett D.S."/>
            <person name="Nagy L.G."/>
        </authorList>
    </citation>
    <scope>NUCLEOTIDE SEQUENCE [LARGE SCALE GENOMIC DNA]</scope>
    <source>
        <strain evidence="2 3">FP101781</strain>
    </source>
</reference>
<dbReference type="Gene3D" id="3.80.10.10">
    <property type="entry name" value="Ribonuclease Inhibitor"/>
    <property type="match status" value="1"/>
</dbReference>
<protein>
    <submittedName>
        <fullName evidence="2">Uncharacterized protein</fullName>
    </submittedName>
</protein>
<dbReference type="OrthoDB" id="3023006at2759"/>
<gene>
    <name evidence="2" type="ORF">FA13DRAFT_1807907</name>
</gene>
<proteinExistence type="predicted"/>
<dbReference type="Proteomes" id="UP000298030">
    <property type="component" value="Unassembled WGS sequence"/>
</dbReference>
<sequence>MAKKRKDLETLLDVLLEPPDVPDEEPVEDRFTDIERHQLQSYRQQMQDLEKKRDDLLLQYEQNENEITMAQRRYGTIRNATSAIQKLPDELLVSIFLAVVEEGKVTGVLEWFLPEVVISRVCSRWRNLALSTPPLWNFFCSGSDVTGTLRGVVRAERLEEYFNRSKNGHLDLWLDFTFCEAEPIRALAKCLQAASEASKLEALITNFTGEDFGPQFGPPATLSSWTPNILLSGAPKLEFLQLDENSIHLFRPPLTSLVHLRLEVYEYSLELISFDCSTFHDILTLPRLQTLSIWGDYIQIDPERYLSFESIITTNSLRHFRCDGETLPQHFLSHVSAPSLESFSAYRLNLSNHGLANTTCNRLPALQSLALYHPKLTPTDTPKLLEVMATAGTVTNLVIAEMPQDALDDLPQHGSTA</sequence>
<keyword evidence="3" id="KW-1185">Reference proteome</keyword>
<accession>A0A4Y7TYZ0</accession>
<name>A0A4Y7TYZ0_COPMI</name>
<feature type="coiled-coil region" evidence="1">
    <location>
        <begin position="32"/>
        <end position="73"/>
    </location>
</feature>
<evidence type="ECO:0000313" key="3">
    <source>
        <dbReference type="Proteomes" id="UP000298030"/>
    </source>
</evidence>
<dbReference type="InterPro" id="IPR032675">
    <property type="entry name" value="LRR_dom_sf"/>
</dbReference>
<dbReference type="SUPFAM" id="SSF52047">
    <property type="entry name" value="RNI-like"/>
    <property type="match status" value="1"/>
</dbReference>
<organism evidence="2 3">
    <name type="scientific">Coprinellus micaceus</name>
    <name type="common">Glistening ink-cap mushroom</name>
    <name type="synonym">Coprinus micaceus</name>
    <dbReference type="NCBI Taxonomy" id="71717"/>
    <lineage>
        <taxon>Eukaryota</taxon>
        <taxon>Fungi</taxon>
        <taxon>Dikarya</taxon>
        <taxon>Basidiomycota</taxon>
        <taxon>Agaricomycotina</taxon>
        <taxon>Agaricomycetes</taxon>
        <taxon>Agaricomycetidae</taxon>
        <taxon>Agaricales</taxon>
        <taxon>Agaricineae</taxon>
        <taxon>Psathyrellaceae</taxon>
        <taxon>Coprinellus</taxon>
    </lineage>
</organism>
<evidence type="ECO:0000313" key="2">
    <source>
        <dbReference type="EMBL" id="TEB39400.1"/>
    </source>
</evidence>
<evidence type="ECO:0000256" key="1">
    <source>
        <dbReference type="SAM" id="Coils"/>
    </source>
</evidence>
<dbReference type="Gene3D" id="1.20.1280.50">
    <property type="match status" value="1"/>
</dbReference>
<dbReference type="AlphaFoldDB" id="A0A4Y7TYZ0"/>
<keyword evidence="1" id="KW-0175">Coiled coil</keyword>
<dbReference type="STRING" id="71717.A0A4Y7TYZ0"/>